<dbReference type="InterPro" id="IPR008168">
    <property type="entry name" value="Cyt_C_IC"/>
</dbReference>
<gene>
    <name evidence="13" type="ORF">ENR64_02500</name>
</gene>
<keyword evidence="8 10" id="KW-0408">Iron</keyword>
<dbReference type="GO" id="GO:0009055">
    <property type="term" value="F:electron transfer activity"/>
    <property type="evidence" value="ECO:0007669"/>
    <property type="project" value="InterPro"/>
</dbReference>
<reference evidence="13" key="1">
    <citation type="journal article" date="2020" name="mSystems">
        <title>Genome- and Community-Level Interaction Insights into Carbon Utilization and Element Cycling Functions of Hydrothermarchaeota in Hydrothermal Sediment.</title>
        <authorList>
            <person name="Zhou Z."/>
            <person name="Liu Y."/>
            <person name="Xu W."/>
            <person name="Pan J."/>
            <person name="Luo Z.H."/>
            <person name="Li M."/>
        </authorList>
    </citation>
    <scope>NUCLEOTIDE SEQUENCE [LARGE SCALE GENOMIC DNA]</scope>
    <source>
        <strain evidence="13">SpSt-418</strain>
    </source>
</reference>
<protein>
    <submittedName>
        <fullName evidence="13">C-type cytochrome</fullName>
    </submittedName>
</protein>
<sequence length="120" mass="12986">MGDRATQFIQPLWLKVALLGCLILLCFGGTPALAADLPAGSKLFEIHCAGCHINGGNIVRRGKNLKLKTLEKNGYGTVEAIAEIVTNGKANMSAYRDRLTPEQIETVSAYVLEQANQGWK</sequence>
<keyword evidence="6 10" id="KW-0479">Metal-binding</keyword>
<dbReference type="GO" id="GO:0005506">
    <property type="term" value="F:iron ion binding"/>
    <property type="evidence" value="ECO:0007669"/>
    <property type="project" value="InterPro"/>
</dbReference>
<evidence type="ECO:0000256" key="7">
    <source>
        <dbReference type="ARBA" id="ARBA00022982"/>
    </source>
</evidence>
<evidence type="ECO:0000256" key="9">
    <source>
        <dbReference type="ARBA" id="ARBA00023078"/>
    </source>
</evidence>
<evidence type="ECO:0000256" key="1">
    <source>
        <dbReference type="ARBA" id="ARBA00004518"/>
    </source>
</evidence>
<evidence type="ECO:0000259" key="12">
    <source>
        <dbReference type="PROSITE" id="PS51007"/>
    </source>
</evidence>
<evidence type="ECO:0000256" key="2">
    <source>
        <dbReference type="ARBA" id="ARBA00009650"/>
    </source>
</evidence>
<dbReference type="GO" id="GO:0031979">
    <property type="term" value="C:plasma membrane-derived thylakoid lumen"/>
    <property type="evidence" value="ECO:0007669"/>
    <property type="project" value="UniProtKB-SubCell"/>
</dbReference>
<dbReference type="SUPFAM" id="SSF46626">
    <property type="entry name" value="Cytochrome c"/>
    <property type="match status" value="1"/>
</dbReference>
<feature type="domain" description="Cytochrome c" evidence="12">
    <location>
        <begin position="35"/>
        <end position="115"/>
    </location>
</feature>
<name>A0A7C3PC99_9CYAN</name>
<dbReference type="PANTHER" id="PTHR34688">
    <property type="entry name" value="CYTOCHROME C6, CHLOROPLASTIC"/>
    <property type="match status" value="1"/>
</dbReference>
<comment type="similarity">
    <text evidence="2">Belongs to the cytochrome c family. PetJ subfamily.</text>
</comment>
<dbReference type="PROSITE" id="PS51007">
    <property type="entry name" value="CYTC"/>
    <property type="match status" value="1"/>
</dbReference>
<comment type="caution">
    <text evidence="13">The sequence shown here is derived from an EMBL/GenBank/DDBJ whole genome shotgun (WGS) entry which is preliminary data.</text>
</comment>
<keyword evidence="9" id="KW-0793">Thylakoid</keyword>
<evidence type="ECO:0000256" key="8">
    <source>
        <dbReference type="ARBA" id="ARBA00023004"/>
    </source>
</evidence>
<keyword evidence="5 10" id="KW-0349">Heme</keyword>
<accession>A0A7C3PC99</accession>
<evidence type="ECO:0000256" key="3">
    <source>
        <dbReference type="ARBA" id="ARBA00022448"/>
    </source>
</evidence>
<dbReference type="PRINTS" id="PR00605">
    <property type="entry name" value="CYTCHROMECIC"/>
</dbReference>
<dbReference type="GO" id="GO:0015979">
    <property type="term" value="P:photosynthesis"/>
    <property type="evidence" value="ECO:0007669"/>
    <property type="project" value="UniProtKB-KW"/>
</dbReference>
<keyword evidence="11" id="KW-0732">Signal</keyword>
<evidence type="ECO:0000256" key="5">
    <source>
        <dbReference type="ARBA" id="ARBA00022617"/>
    </source>
</evidence>
<dbReference type="Gene3D" id="1.10.760.10">
    <property type="entry name" value="Cytochrome c-like domain"/>
    <property type="match status" value="1"/>
</dbReference>
<keyword evidence="4" id="KW-0602">Photosynthesis</keyword>
<feature type="chain" id="PRO_5028069987" evidence="11">
    <location>
        <begin position="35"/>
        <end position="120"/>
    </location>
</feature>
<dbReference type="InterPro" id="IPR036909">
    <property type="entry name" value="Cyt_c-like_dom_sf"/>
</dbReference>
<dbReference type="GO" id="GO:0020037">
    <property type="term" value="F:heme binding"/>
    <property type="evidence" value="ECO:0007669"/>
    <property type="project" value="InterPro"/>
</dbReference>
<evidence type="ECO:0000256" key="4">
    <source>
        <dbReference type="ARBA" id="ARBA00022531"/>
    </source>
</evidence>
<evidence type="ECO:0000256" key="10">
    <source>
        <dbReference type="PROSITE-ProRule" id="PRU00433"/>
    </source>
</evidence>
<evidence type="ECO:0000256" key="6">
    <source>
        <dbReference type="ARBA" id="ARBA00022723"/>
    </source>
</evidence>
<proteinExistence type="inferred from homology"/>
<keyword evidence="3" id="KW-0813">Transport</keyword>
<keyword evidence="7" id="KW-0249">Electron transport</keyword>
<comment type="subcellular location">
    <subcellularLocation>
        <location evidence="1">Cellular thylakoid lumen</location>
    </subcellularLocation>
</comment>
<dbReference type="InterPro" id="IPR023655">
    <property type="entry name" value="Cyt_C6"/>
</dbReference>
<evidence type="ECO:0000256" key="11">
    <source>
        <dbReference type="SAM" id="SignalP"/>
    </source>
</evidence>
<dbReference type="Pfam" id="PF13442">
    <property type="entry name" value="Cytochrome_CBB3"/>
    <property type="match status" value="1"/>
</dbReference>
<organism evidence="13">
    <name type="scientific">Oscillatoriales cyanobacterium SpSt-418</name>
    <dbReference type="NCBI Taxonomy" id="2282169"/>
    <lineage>
        <taxon>Bacteria</taxon>
        <taxon>Bacillati</taxon>
        <taxon>Cyanobacteriota</taxon>
        <taxon>Cyanophyceae</taxon>
        <taxon>Oscillatoriophycideae</taxon>
        <taxon>Oscillatoriales</taxon>
    </lineage>
</organism>
<dbReference type="EMBL" id="DSRU01000039">
    <property type="protein sequence ID" value="HFM96633.1"/>
    <property type="molecule type" value="Genomic_DNA"/>
</dbReference>
<evidence type="ECO:0000313" key="13">
    <source>
        <dbReference type="EMBL" id="HFM96633.1"/>
    </source>
</evidence>
<dbReference type="PANTHER" id="PTHR34688:SF2">
    <property type="entry name" value="CYTOCHROME C6, CHLOROPLASTIC"/>
    <property type="match status" value="1"/>
</dbReference>
<dbReference type="InterPro" id="IPR009056">
    <property type="entry name" value="Cyt_c-like_dom"/>
</dbReference>
<feature type="signal peptide" evidence="11">
    <location>
        <begin position="1"/>
        <end position="34"/>
    </location>
</feature>
<dbReference type="AlphaFoldDB" id="A0A7C3PC99"/>